<dbReference type="Pfam" id="PF14541">
    <property type="entry name" value="TAXi_C"/>
    <property type="match status" value="1"/>
</dbReference>
<dbReference type="Gene3D" id="2.40.70.10">
    <property type="entry name" value="Acid Proteases"/>
    <property type="match status" value="1"/>
</dbReference>
<sequence>MSTKYFQVPRIDLELADGKIWKLFAANSMKKVSDDVACLAFLNGGDATEQAVVIGMHQMENTLLEFDVGRSAFGFSCSLGLVNASCGDFQTRP</sequence>
<proteinExistence type="inferred from homology"/>
<dbReference type="PROSITE" id="PS51767">
    <property type="entry name" value="PEPTIDASE_A1"/>
    <property type="match status" value="1"/>
</dbReference>
<comment type="similarity">
    <text evidence="1">Belongs to the peptidase A1 family.</text>
</comment>
<dbReference type="InterPro" id="IPR001461">
    <property type="entry name" value="Aspartic_peptidase_A1"/>
</dbReference>
<dbReference type="InterPro" id="IPR021109">
    <property type="entry name" value="Peptidase_aspartic_dom_sf"/>
</dbReference>
<accession>A0A1J3CWF2</accession>
<dbReference type="EMBL" id="GEVI01021137">
    <property type="protein sequence ID" value="JAU11183.1"/>
    <property type="molecule type" value="Transcribed_RNA"/>
</dbReference>
<gene>
    <name evidence="3" type="ORF">GA_TR3241_c0_g1_i1_g.10130</name>
</gene>
<evidence type="ECO:0000259" key="2">
    <source>
        <dbReference type="PROSITE" id="PS51767"/>
    </source>
</evidence>
<feature type="domain" description="Peptidase A1" evidence="2">
    <location>
        <begin position="1"/>
        <end position="76"/>
    </location>
</feature>
<dbReference type="InterPro" id="IPR032799">
    <property type="entry name" value="TAXi_C"/>
</dbReference>
<dbReference type="GO" id="GO:0004190">
    <property type="term" value="F:aspartic-type endopeptidase activity"/>
    <property type="evidence" value="ECO:0007669"/>
    <property type="project" value="InterPro"/>
</dbReference>
<dbReference type="PANTHER" id="PTHR47965">
    <property type="entry name" value="ASPARTYL PROTEASE-RELATED"/>
    <property type="match status" value="1"/>
</dbReference>
<name>A0A1J3CWF2_NOCCA</name>
<reference evidence="3" key="1">
    <citation type="submission" date="2016-07" db="EMBL/GenBank/DDBJ databases">
        <title>De novo transcriptome assembly of four accessions of the metal hyperaccumulator plant Noccaea caerulescens.</title>
        <authorList>
            <person name="Blande D."/>
            <person name="Halimaa P."/>
            <person name="Tervahauta A.I."/>
            <person name="Aarts M.G."/>
            <person name="Karenlampi S.O."/>
        </authorList>
    </citation>
    <scope>NUCLEOTIDE SEQUENCE</scope>
</reference>
<organism evidence="3">
    <name type="scientific">Noccaea caerulescens</name>
    <name type="common">Alpine penny-cress</name>
    <name type="synonym">Thlaspi caerulescens</name>
    <dbReference type="NCBI Taxonomy" id="107243"/>
    <lineage>
        <taxon>Eukaryota</taxon>
        <taxon>Viridiplantae</taxon>
        <taxon>Streptophyta</taxon>
        <taxon>Embryophyta</taxon>
        <taxon>Tracheophyta</taxon>
        <taxon>Spermatophyta</taxon>
        <taxon>Magnoliopsida</taxon>
        <taxon>eudicotyledons</taxon>
        <taxon>Gunneridae</taxon>
        <taxon>Pentapetalae</taxon>
        <taxon>rosids</taxon>
        <taxon>malvids</taxon>
        <taxon>Brassicales</taxon>
        <taxon>Brassicaceae</taxon>
        <taxon>Coluteocarpeae</taxon>
        <taxon>Noccaea</taxon>
    </lineage>
</organism>
<dbReference type="SUPFAM" id="SSF50630">
    <property type="entry name" value="Acid proteases"/>
    <property type="match status" value="1"/>
</dbReference>
<evidence type="ECO:0000313" key="3">
    <source>
        <dbReference type="EMBL" id="JAU11183.1"/>
    </source>
</evidence>
<dbReference type="GO" id="GO:0006508">
    <property type="term" value="P:proteolysis"/>
    <property type="evidence" value="ECO:0007669"/>
    <property type="project" value="InterPro"/>
</dbReference>
<dbReference type="AlphaFoldDB" id="A0A1J3CWF2"/>
<evidence type="ECO:0000256" key="1">
    <source>
        <dbReference type="ARBA" id="ARBA00007447"/>
    </source>
</evidence>
<protein>
    <submittedName>
        <fullName evidence="3">Basic 7S globulin 2</fullName>
    </submittedName>
</protein>
<dbReference type="PANTHER" id="PTHR47965:SF63">
    <property type="entry name" value="OS01G0937200 PROTEIN"/>
    <property type="match status" value="1"/>
</dbReference>
<dbReference type="InterPro" id="IPR033121">
    <property type="entry name" value="PEPTIDASE_A1"/>
</dbReference>